<evidence type="ECO:0000256" key="3">
    <source>
        <dbReference type="ARBA" id="ARBA00022679"/>
    </source>
</evidence>
<dbReference type="InterPro" id="IPR002213">
    <property type="entry name" value="UDP_glucos_trans"/>
</dbReference>
<dbReference type="EMBL" id="HQ219039">
    <property type="protein sequence ID" value="ADV71361.1"/>
    <property type="molecule type" value="mRNA"/>
</dbReference>
<dbReference type="CDD" id="cd03784">
    <property type="entry name" value="GT1_Gtf-like"/>
    <property type="match status" value="1"/>
</dbReference>
<keyword evidence="3 4" id="KW-0808">Transferase</keyword>
<comment type="similarity">
    <text evidence="1 4">Belongs to the UDP-glycosyltransferase family.</text>
</comment>
<name>E9M5E6_PUEML</name>
<evidence type="ECO:0000256" key="2">
    <source>
        <dbReference type="ARBA" id="ARBA00022676"/>
    </source>
</evidence>
<dbReference type="PANTHER" id="PTHR48047:SF45">
    <property type="entry name" value="SCOPOLETIN GLUCOSYLTRANSFERASE-LIKE"/>
    <property type="match status" value="1"/>
</dbReference>
<evidence type="ECO:0000256" key="4">
    <source>
        <dbReference type="RuleBase" id="RU003718"/>
    </source>
</evidence>
<organism evidence="6">
    <name type="scientific">Pueraria montana var. lobata</name>
    <name type="common">Kudzu vine</name>
    <name type="synonym">Pueraria lobata</name>
    <dbReference type="NCBI Taxonomy" id="3893"/>
    <lineage>
        <taxon>Eukaryota</taxon>
        <taxon>Viridiplantae</taxon>
        <taxon>Streptophyta</taxon>
        <taxon>Embryophyta</taxon>
        <taxon>Tracheophyta</taxon>
        <taxon>Spermatophyta</taxon>
        <taxon>Magnoliopsida</taxon>
        <taxon>eudicotyledons</taxon>
        <taxon>Gunneridae</taxon>
        <taxon>Pentapetalae</taxon>
        <taxon>rosids</taxon>
        <taxon>fabids</taxon>
        <taxon>Fabales</taxon>
        <taxon>Fabaceae</taxon>
        <taxon>Papilionoideae</taxon>
        <taxon>50 kb inversion clade</taxon>
        <taxon>NPAAA clade</taxon>
        <taxon>indigoferoid/millettioid clade</taxon>
        <taxon>Phaseoleae</taxon>
        <taxon>Pueraria</taxon>
    </lineage>
</organism>
<reference evidence="6" key="1">
    <citation type="journal article" date="2011" name="Planta">
        <title>A genomic approach to isoflavone biosynthesis in kudzu (Pueraria lobata).</title>
        <authorList>
            <person name="He X."/>
            <person name="Blount J.W."/>
            <person name="Ge S."/>
            <person name="Tang Y."/>
            <person name="Dixon R.A."/>
        </authorList>
    </citation>
    <scope>NUCLEOTIDE SEQUENCE</scope>
</reference>
<evidence type="ECO:0000256" key="1">
    <source>
        <dbReference type="ARBA" id="ARBA00009995"/>
    </source>
</evidence>
<dbReference type="InterPro" id="IPR035595">
    <property type="entry name" value="UDP_glycos_trans_CS"/>
</dbReference>
<dbReference type="EC" id="2.4.1.-" evidence="5"/>
<evidence type="ECO:0000256" key="5">
    <source>
        <dbReference type="RuleBase" id="RU362057"/>
    </source>
</evidence>
<dbReference type="SUPFAM" id="SSF53756">
    <property type="entry name" value="UDP-Glycosyltransferase/glycogen phosphorylase"/>
    <property type="match status" value="1"/>
</dbReference>
<dbReference type="AlphaFoldDB" id="E9M5E6"/>
<dbReference type="Gene3D" id="3.40.50.2000">
    <property type="entry name" value="Glycogen Phosphorylase B"/>
    <property type="match status" value="2"/>
</dbReference>
<dbReference type="PROSITE" id="PS00375">
    <property type="entry name" value="UDPGT"/>
    <property type="match status" value="1"/>
</dbReference>
<protein>
    <recommendedName>
        <fullName evidence="5">Glycosyltransferase</fullName>
        <ecNumber evidence="5">2.4.1.-</ecNumber>
    </recommendedName>
</protein>
<dbReference type="FunFam" id="3.40.50.2000:FF:000071">
    <property type="entry name" value="Glycosyltransferase"/>
    <property type="match status" value="1"/>
</dbReference>
<dbReference type="PANTHER" id="PTHR48047">
    <property type="entry name" value="GLYCOSYLTRANSFERASE"/>
    <property type="match status" value="1"/>
</dbReference>
<accession>E9M5E6</accession>
<dbReference type="FunFam" id="3.40.50.2000:FF:000047">
    <property type="entry name" value="Glycosyltransferase"/>
    <property type="match status" value="1"/>
</dbReference>
<evidence type="ECO:0000313" key="6">
    <source>
        <dbReference type="EMBL" id="ADV71361.1"/>
    </source>
</evidence>
<sequence length="486" mass="54158">MDGKGKLHVMFFPFPGQGHLIPMSDMARAFSGRGVRATIVTSPLNVPTIRGTIGKGVESEIEILTVKFPCAEAGLPEGCENTESIPSPDLILTFFKAIRMLQAPLEELLLQHRPHCLIASALFPWASKLNINIPRLVFHGTGVFALCASECIRLYQPHKNVSSDTDPFLIPHLPGDVQMTKMLLPDYIKTETDGGTETDFKRALQEIKEAELASYGVVLNSFYELEQVYADYYEKQLLQGQGRRTWYIGPLSLCNVNDHKGKRGKQASVDEGDILKWLDSNKPNSVVYVCFGSIANFSESQLREIARGLEDSGQQFIWVVRRSEKDKGTWLPEGFERRTTTEGRGIIIWGWAPQVLILDHQAVGVFVTHCGWNSTLEAVSAGVPMVTWPVSAEQFYNEKFVTDLLQIGIPVGVQKWARIVGDDTITSNALQKALHRVVLGEEAESMRNRAHELAQMARTAVQYNGSSSCHLTHLIQHLRSIACLQN</sequence>
<keyword evidence="2 4" id="KW-0328">Glycosyltransferase</keyword>
<proteinExistence type="evidence at transcript level"/>
<dbReference type="Pfam" id="PF00201">
    <property type="entry name" value="UDPGT"/>
    <property type="match status" value="1"/>
</dbReference>
<dbReference type="GO" id="GO:0035251">
    <property type="term" value="F:UDP-glucosyltransferase activity"/>
    <property type="evidence" value="ECO:0007669"/>
    <property type="project" value="TreeGrafter"/>
</dbReference>